<name>A0A2M7G1T1_9BACT</name>
<reference evidence="11 12" key="1">
    <citation type="submission" date="2017-09" db="EMBL/GenBank/DDBJ databases">
        <title>Depth-based differentiation of microbial function through sediment-hosted aquifers and enrichment of novel symbionts in the deep terrestrial subsurface.</title>
        <authorList>
            <person name="Probst A.J."/>
            <person name="Ladd B."/>
            <person name="Jarett J.K."/>
            <person name="Geller-Mcgrath D.E."/>
            <person name="Sieber C.M."/>
            <person name="Emerson J.B."/>
            <person name="Anantharaman K."/>
            <person name="Thomas B.C."/>
            <person name="Malmstrom R."/>
            <person name="Stieglmeier M."/>
            <person name="Klingl A."/>
            <person name="Woyke T."/>
            <person name="Ryan C.M."/>
            <person name="Banfield J.F."/>
        </authorList>
    </citation>
    <scope>NUCLEOTIDE SEQUENCE [LARGE SCALE GENOMIC DNA]</scope>
    <source>
        <strain evidence="11">CG17_big_fil_post_rev_8_21_14_2_50_48_46</strain>
    </source>
</reference>
<keyword evidence="5" id="KW-0406">Ion transport</keyword>
<dbReference type="InterPro" id="IPR000595">
    <property type="entry name" value="cNMP-bd_dom"/>
</dbReference>
<keyword evidence="4" id="KW-1133">Transmembrane helix</keyword>
<evidence type="ECO:0000256" key="1">
    <source>
        <dbReference type="ARBA" id="ARBA00004141"/>
    </source>
</evidence>
<dbReference type="InterPro" id="IPR018490">
    <property type="entry name" value="cNMP-bd_dom_sf"/>
</dbReference>
<dbReference type="InterPro" id="IPR050866">
    <property type="entry name" value="CNG_cation_channel"/>
</dbReference>
<dbReference type="GO" id="GO:0016020">
    <property type="term" value="C:membrane"/>
    <property type="evidence" value="ECO:0007669"/>
    <property type="project" value="UniProtKB-SubCell"/>
</dbReference>
<dbReference type="InterPro" id="IPR011044">
    <property type="entry name" value="Quino_amine_DH_bsu"/>
</dbReference>
<dbReference type="CDD" id="cd00038">
    <property type="entry name" value="CAP_ED"/>
    <property type="match status" value="2"/>
</dbReference>
<dbReference type="PANTHER" id="PTHR45638:SF11">
    <property type="entry name" value="CYCLIC NUCLEOTIDE-GATED CATION CHANNEL SUBUNIT A"/>
    <property type="match status" value="1"/>
</dbReference>
<evidence type="ECO:0000259" key="10">
    <source>
        <dbReference type="PROSITE" id="PS50042"/>
    </source>
</evidence>
<feature type="region of interest" description="Disordered" evidence="9">
    <location>
        <begin position="382"/>
        <end position="401"/>
    </location>
</feature>
<proteinExistence type="predicted"/>
<dbReference type="Gene3D" id="2.130.10.10">
    <property type="entry name" value="YVTN repeat-like/Quinoprotein amine dehydrogenase"/>
    <property type="match status" value="1"/>
</dbReference>
<evidence type="ECO:0000256" key="9">
    <source>
        <dbReference type="SAM" id="MobiDB-lite"/>
    </source>
</evidence>
<evidence type="ECO:0000256" key="4">
    <source>
        <dbReference type="ARBA" id="ARBA00022989"/>
    </source>
</evidence>
<dbReference type="Proteomes" id="UP000231019">
    <property type="component" value="Unassembled WGS sequence"/>
</dbReference>
<dbReference type="Gene3D" id="2.60.120.10">
    <property type="entry name" value="Jelly Rolls"/>
    <property type="match status" value="2"/>
</dbReference>
<keyword evidence="2" id="KW-0813">Transport</keyword>
<evidence type="ECO:0000256" key="2">
    <source>
        <dbReference type="ARBA" id="ARBA00022448"/>
    </source>
</evidence>
<dbReference type="PANTHER" id="PTHR45638">
    <property type="entry name" value="CYCLIC NUCLEOTIDE-GATED CATION CHANNEL SUBUNIT A"/>
    <property type="match status" value="1"/>
</dbReference>
<dbReference type="Pfam" id="PF00027">
    <property type="entry name" value="cNMP_binding"/>
    <property type="match status" value="2"/>
</dbReference>
<evidence type="ECO:0000256" key="3">
    <source>
        <dbReference type="ARBA" id="ARBA00022692"/>
    </source>
</evidence>
<comment type="subcellular location">
    <subcellularLocation>
        <location evidence="1">Membrane</location>
        <topology evidence="1">Multi-pass membrane protein</topology>
    </subcellularLocation>
</comment>
<gene>
    <name evidence="11" type="ORF">COW36_16220</name>
</gene>
<dbReference type="GO" id="GO:0044877">
    <property type="term" value="F:protein-containing complex binding"/>
    <property type="evidence" value="ECO:0007669"/>
    <property type="project" value="TreeGrafter"/>
</dbReference>
<keyword evidence="7" id="KW-1071">Ligand-gated ion channel</keyword>
<dbReference type="GO" id="GO:0005221">
    <property type="term" value="F:intracellularly cyclic nucleotide-activated monoatomic cation channel activity"/>
    <property type="evidence" value="ECO:0007669"/>
    <property type="project" value="InterPro"/>
</dbReference>
<evidence type="ECO:0000256" key="8">
    <source>
        <dbReference type="ARBA" id="ARBA00023303"/>
    </source>
</evidence>
<dbReference type="InterPro" id="IPR015943">
    <property type="entry name" value="WD40/YVTN_repeat-like_dom_sf"/>
</dbReference>
<evidence type="ECO:0000313" key="12">
    <source>
        <dbReference type="Proteomes" id="UP000231019"/>
    </source>
</evidence>
<dbReference type="InterPro" id="IPR018488">
    <property type="entry name" value="cNMP-bd_CS"/>
</dbReference>
<keyword evidence="8" id="KW-0407">Ion channel</keyword>
<organism evidence="11 12">
    <name type="scientific">bacterium (Candidatus Blackallbacteria) CG17_big_fil_post_rev_8_21_14_2_50_48_46</name>
    <dbReference type="NCBI Taxonomy" id="2014261"/>
    <lineage>
        <taxon>Bacteria</taxon>
        <taxon>Candidatus Blackallbacteria</taxon>
    </lineage>
</organism>
<dbReference type="EMBL" id="PFFQ01000047">
    <property type="protein sequence ID" value="PIW15682.1"/>
    <property type="molecule type" value="Genomic_DNA"/>
</dbReference>
<dbReference type="InterPro" id="IPR014710">
    <property type="entry name" value="RmlC-like_jellyroll"/>
</dbReference>
<dbReference type="PROSITE" id="PS00889">
    <property type="entry name" value="CNMP_BINDING_2"/>
    <property type="match status" value="1"/>
</dbReference>
<evidence type="ECO:0000256" key="7">
    <source>
        <dbReference type="ARBA" id="ARBA00023286"/>
    </source>
</evidence>
<dbReference type="SUPFAM" id="SSF50969">
    <property type="entry name" value="YVTN repeat-like/Quinoprotein amine dehydrogenase"/>
    <property type="match status" value="1"/>
</dbReference>
<keyword evidence="6" id="KW-0472">Membrane</keyword>
<dbReference type="Gene3D" id="2.120.10.30">
    <property type="entry name" value="TolB, C-terminal domain"/>
    <property type="match status" value="2"/>
</dbReference>
<dbReference type="SUPFAM" id="SSF63829">
    <property type="entry name" value="Calcium-dependent phosphotriesterase"/>
    <property type="match status" value="1"/>
</dbReference>
<evidence type="ECO:0000313" key="11">
    <source>
        <dbReference type="EMBL" id="PIW15682.1"/>
    </source>
</evidence>
<evidence type="ECO:0000256" key="6">
    <source>
        <dbReference type="ARBA" id="ARBA00023136"/>
    </source>
</evidence>
<dbReference type="InterPro" id="IPR011042">
    <property type="entry name" value="6-blade_b-propeller_TolB-like"/>
</dbReference>
<comment type="caution">
    <text evidence="11">The sequence shown here is derived from an EMBL/GenBank/DDBJ whole genome shotgun (WGS) entry which is preliminary data.</text>
</comment>
<protein>
    <recommendedName>
        <fullName evidence="10">Cyclic nucleotide-binding domain-containing protein</fullName>
    </recommendedName>
</protein>
<sequence>MELPSLSSREQALQESLLAQGLLSPTEWQEILTARKQAWDQALESLNGRQAEISLETGSLCLRSFPDLQLKNSLALEIPIPQKNQASWGRDMIGLNPEDGRLLEWFSLPETYAPQFLIPDSGEISLGFSRPDQPFLGASLAAFDLRHSSQAEFNPCDLFISPGKRLLLLSDRKAGSVEIVSLLTGRSLAKVPIRPAGSLQAINITFSPDEQWAYLTDQITTNLHILELGSFRIRSLQTGLGTLGNLVLAPDPRYLFLLVIKPSLRLLYFEIESFQIVQELNLKGNAFSQVSDAPTDLMHLSPDQAYLSVLTSLDEPAPLTPVVNVIRTETIKTIRRFAIKDGCRPAALVTGLPNPLQETASRSLNSWLESKVPAAEIRRMQSPLAAAPSTQKKASAPAYQAPLAPPLSEAESAELLKRQAPPISLPAEAENALVELMVQAFYQETLTHLRVHPVEIRRLRQCAHELKLELEQKYAVMAEVDGILGQYHLKTLITRDALVQATGPLMAGEAKAFSPEKLCPICEAPLQGSELCQACGFKITAPQKTSEATHLSPSSEAFDHLLQGQLLICQPESAELMLLNNWHKPLWSHPAQSTGFTQPVHALSLPNHRYLLTDQAGKILELNSLGKICWESKIALNQPRLSSLSQENGEDLFLIVEATRIIALDREQKIRYAWGPETGLELKSPRDIQLTPQETCLITDQEQVLEINMQGEILFVWGSKQGLKKPISARRLKKGTVQIIDAERREILLFNQAELLSHFSYWPPEKPTPAMEKAPVPETALYTPTGDVILLSTHYWMQIQPELKKIRWTSPLPRSHKENLRQVTQKKGQGPAKAPVSPHIALLQQVSFLADANMEMLELLAQKLKPLRLPKGEWVLHEKELGSAMFFIAQGEVDVIKEDSQSKLATLGAGDVFGEMALILSEPRSAGVQARSELELLQLERSDFKNVIVRFPALARELRVIAHKRKLLSQQLKTSRNQDVLSRLKSKMAVNKLRELAFFAGGEAPFYDTLAKVLRPVAYLPEQEVFHQGESGDTLFFISRGAVGVYIDESPLPDYELSVGDVFGEMAVILEQPRNASVKTLGYCQFYELDRASFAHVCQQFPDFAERLRKLAEQREAMNLQERALNEVREEVQPLTLNTSPLFYISPLQEKIVGLTPQGALQTSWGESLHLFQPFRLSPVEENLLVCDTGNDRILLVDPQTQKILHEWGDHRLELQQPRSAVKTQDGFYLIADEGNQRLIAVDTEGKLLWEHTTPNEILSPYYAEFTPSETILFADAALHTVQEVNRIGEVLWSYGSLLIAGSGPDELCEPMCVRRLPQGETLIADSGNNRLLWVNSAGGLLRSWHPPADSHFSSPVHCEPLPSGEILVSAANSETLVLLSAEGDLLWEQTLKL</sequence>
<dbReference type="SUPFAM" id="SSF51206">
    <property type="entry name" value="cAMP-binding domain-like"/>
    <property type="match status" value="2"/>
</dbReference>
<feature type="domain" description="Cyclic nucleotide-binding" evidence="10">
    <location>
        <begin position="998"/>
        <end position="1115"/>
    </location>
</feature>
<evidence type="ECO:0000256" key="5">
    <source>
        <dbReference type="ARBA" id="ARBA00023065"/>
    </source>
</evidence>
<accession>A0A2M7G1T1</accession>
<dbReference type="PROSITE" id="PS50042">
    <property type="entry name" value="CNMP_BINDING_3"/>
    <property type="match status" value="2"/>
</dbReference>
<feature type="domain" description="Cyclic nucleotide-binding" evidence="10">
    <location>
        <begin position="848"/>
        <end position="948"/>
    </location>
</feature>
<dbReference type="Gene3D" id="3.90.640.10">
    <property type="entry name" value="Actin, Chain A, domain 4"/>
    <property type="match status" value="1"/>
</dbReference>
<keyword evidence="3" id="KW-0812">Transmembrane</keyword>
<dbReference type="SMART" id="SM00100">
    <property type="entry name" value="cNMP"/>
    <property type="match status" value="2"/>
</dbReference>